<dbReference type="OrthoDB" id="517007at2"/>
<reference evidence="4" key="1">
    <citation type="submission" date="2016-07" db="EMBL/GenBank/DDBJ databases">
        <title>Microvirga ossetica sp. nov. a new species of rhizobia isolated from root nodules of the legume species Vicia alpestris Steven originated from North Ossetia region in the Caucasus.</title>
        <authorList>
            <person name="Safronova V.I."/>
            <person name="Kuznetsova I.G."/>
            <person name="Sazanova A.L."/>
            <person name="Belimov A."/>
            <person name="Andronov E."/>
            <person name="Osledkin Y.S."/>
            <person name="Onishchuk O.P."/>
            <person name="Kurchak O.N."/>
            <person name="Shaposhnikov A.I."/>
            <person name="Willems A."/>
            <person name="Tikhonovich I.A."/>
        </authorList>
    </citation>
    <scope>NUCLEOTIDE SEQUENCE [LARGE SCALE GENOMIC DNA]</scope>
    <source>
        <strain evidence="4">V5/3M</strain>
    </source>
</reference>
<dbReference type="RefSeq" id="WP_099509522.1">
    <property type="nucleotide sequence ID" value="NZ_CP016616.1"/>
</dbReference>
<dbReference type="FunFam" id="3.40.50.720:FF:000173">
    <property type="entry name" value="3-oxoacyl-[acyl-carrier protein] reductase"/>
    <property type="match status" value="1"/>
</dbReference>
<dbReference type="SMART" id="SM00822">
    <property type="entry name" value="PKS_KR"/>
    <property type="match status" value="1"/>
</dbReference>
<dbReference type="KEGG" id="moc:BB934_10055"/>
<evidence type="ECO:0000313" key="4">
    <source>
        <dbReference type="EMBL" id="ANY78525.1"/>
    </source>
</evidence>
<dbReference type="EMBL" id="CP016616">
    <property type="protein sequence ID" value="ANY78525.1"/>
    <property type="molecule type" value="Genomic_DNA"/>
</dbReference>
<dbReference type="InterPro" id="IPR057326">
    <property type="entry name" value="KR_dom"/>
</dbReference>
<dbReference type="InterPro" id="IPR020904">
    <property type="entry name" value="Sc_DH/Rdtase_CS"/>
</dbReference>
<evidence type="ECO:0000256" key="2">
    <source>
        <dbReference type="ARBA" id="ARBA00023002"/>
    </source>
</evidence>
<evidence type="ECO:0000259" key="3">
    <source>
        <dbReference type="SMART" id="SM00822"/>
    </source>
</evidence>
<dbReference type="Gene3D" id="3.40.50.720">
    <property type="entry name" value="NAD(P)-binding Rossmann-like Domain"/>
    <property type="match status" value="1"/>
</dbReference>
<dbReference type="SUPFAM" id="SSF51735">
    <property type="entry name" value="NAD(P)-binding Rossmann-fold domains"/>
    <property type="match status" value="1"/>
</dbReference>
<evidence type="ECO:0000256" key="1">
    <source>
        <dbReference type="ARBA" id="ARBA00006484"/>
    </source>
</evidence>
<dbReference type="CDD" id="cd05233">
    <property type="entry name" value="SDR_c"/>
    <property type="match status" value="1"/>
</dbReference>
<dbReference type="PRINTS" id="PR00081">
    <property type="entry name" value="GDHRDH"/>
</dbReference>
<dbReference type="PROSITE" id="PS00061">
    <property type="entry name" value="ADH_SHORT"/>
    <property type="match status" value="1"/>
</dbReference>
<proteinExistence type="inferred from homology"/>
<keyword evidence="2" id="KW-0560">Oxidoreductase</keyword>
<dbReference type="InterPro" id="IPR050259">
    <property type="entry name" value="SDR"/>
</dbReference>
<feature type="domain" description="Ketoreductase" evidence="3">
    <location>
        <begin position="3"/>
        <end position="180"/>
    </location>
</feature>
<gene>
    <name evidence="4" type="ORF">BB934_10055</name>
</gene>
<dbReference type="InterPro" id="IPR036291">
    <property type="entry name" value="NAD(P)-bd_dom_sf"/>
</dbReference>
<sequence length="258" mass="26815">MSETILVTGGAGDIGRALARRFLAGGHRVVLLDRDAAALEGAARDIADGDRLACITADVTDGASIGEAVKQAQAIFGAIGVLVNNAGGVTAPTLASTDESAWLADLDLNLNGAWRCVRAVQEGMMTRGRGIIINISSANATGIYGYPAYSAAKAGLEHFTRFLAVELGRYGVRANAIAPGSVKTQAWNERVAHDPEILERVKRWYPLGDVCVPEDVAGLAAFLIGPDARMITGAVIALDGGLTAGSTTMAREFCGAEF</sequence>
<organism evidence="4">
    <name type="scientific">Microvirga ossetica</name>
    <dbReference type="NCBI Taxonomy" id="1882682"/>
    <lineage>
        <taxon>Bacteria</taxon>
        <taxon>Pseudomonadati</taxon>
        <taxon>Pseudomonadota</taxon>
        <taxon>Alphaproteobacteria</taxon>
        <taxon>Hyphomicrobiales</taxon>
        <taxon>Methylobacteriaceae</taxon>
        <taxon>Microvirga</taxon>
    </lineage>
</organism>
<protein>
    <recommendedName>
        <fullName evidence="3">Ketoreductase domain-containing protein</fullName>
    </recommendedName>
</protein>
<dbReference type="Pfam" id="PF13561">
    <property type="entry name" value="adh_short_C2"/>
    <property type="match status" value="1"/>
</dbReference>
<dbReference type="PANTHER" id="PTHR42879">
    <property type="entry name" value="3-OXOACYL-(ACYL-CARRIER-PROTEIN) REDUCTASE"/>
    <property type="match status" value="1"/>
</dbReference>
<comment type="similarity">
    <text evidence="1">Belongs to the short-chain dehydrogenases/reductases (SDR) family.</text>
</comment>
<dbReference type="InterPro" id="IPR002347">
    <property type="entry name" value="SDR_fam"/>
</dbReference>
<dbReference type="AlphaFoldDB" id="A0A1B2EEV9"/>
<dbReference type="PRINTS" id="PR00080">
    <property type="entry name" value="SDRFAMILY"/>
</dbReference>
<name>A0A1B2EEV9_9HYPH</name>
<dbReference type="GO" id="GO:0032787">
    <property type="term" value="P:monocarboxylic acid metabolic process"/>
    <property type="evidence" value="ECO:0007669"/>
    <property type="project" value="UniProtKB-ARBA"/>
</dbReference>
<dbReference type="GO" id="GO:0016491">
    <property type="term" value="F:oxidoreductase activity"/>
    <property type="evidence" value="ECO:0007669"/>
    <property type="project" value="UniProtKB-KW"/>
</dbReference>
<accession>A0A1B2EEV9</accession>
<dbReference type="PANTHER" id="PTHR42879:SF2">
    <property type="entry name" value="3-OXOACYL-[ACYL-CARRIER-PROTEIN] REDUCTASE FABG"/>
    <property type="match status" value="1"/>
</dbReference>